<organism evidence="1 2">
    <name type="scientific">Coprococcus intestinihominis</name>
    <dbReference type="NCBI Taxonomy" id="3133154"/>
    <lineage>
        <taxon>Bacteria</taxon>
        <taxon>Bacillati</taxon>
        <taxon>Bacillota</taxon>
        <taxon>Clostridia</taxon>
        <taxon>Lachnospirales</taxon>
        <taxon>Lachnospiraceae</taxon>
        <taxon>Coprococcus</taxon>
    </lineage>
</organism>
<gene>
    <name evidence="1" type="ORF">WMO25_01950</name>
</gene>
<reference evidence="1 2" key="1">
    <citation type="submission" date="2024-03" db="EMBL/GenBank/DDBJ databases">
        <title>Human intestinal bacterial collection.</title>
        <authorList>
            <person name="Pauvert C."/>
            <person name="Hitch T.C.A."/>
            <person name="Clavel T."/>
        </authorList>
    </citation>
    <scope>NUCLEOTIDE SEQUENCE [LARGE SCALE GENOMIC DNA]</scope>
    <source>
        <strain evidence="1 2">CLA-AA-H190</strain>
    </source>
</reference>
<name>A0ABV1B1M7_9FIRM</name>
<dbReference type="EMBL" id="JBBMEK010000012">
    <property type="protein sequence ID" value="MEQ2363857.1"/>
    <property type="molecule type" value="Genomic_DNA"/>
</dbReference>
<comment type="caution">
    <text evidence="1">The sequence shown here is derived from an EMBL/GenBank/DDBJ whole genome shotgun (WGS) entry which is preliminary data.</text>
</comment>
<evidence type="ECO:0000313" key="1">
    <source>
        <dbReference type="EMBL" id="MEQ2363857.1"/>
    </source>
</evidence>
<accession>A0ABV1B1M7</accession>
<dbReference type="RefSeq" id="WP_349083781.1">
    <property type="nucleotide sequence ID" value="NZ_JBBMEK010000012.1"/>
</dbReference>
<proteinExistence type="predicted"/>
<evidence type="ECO:0000313" key="2">
    <source>
        <dbReference type="Proteomes" id="UP001469749"/>
    </source>
</evidence>
<dbReference type="Proteomes" id="UP001469749">
    <property type="component" value="Unassembled WGS sequence"/>
</dbReference>
<keyword evidence="2" id="KW-1185">Reference proteome</keyword>
<sequence>MTKKLFDEHENIYQIAVINIRLNELQKKGAALQKIGKPTKNGTKMTFAPVQRPGECEAEMQQILEDGKKLGLEFGKKEE</sequence>
<protein>
    <submittedName>
        <fullName evidence="1">Uncharacterized protein</fullName>
    </submittedName>
</protein>